<dbReference type="Proteomes" id="UP001596011">
    <property type="component" value="Unassembled WGS sequence"/>
</dbReference>
<dbReference type="RefSeq" id="WP_377133084.1">
    <property type="nucleotide sequence ID" value="NZ_JBHSFI010000003.1"/>
</dbReference>
<dbReference type="EMBL" id="JBHSFI010000003">
    <property type="protein sequence ID" value="MFC4627697.1"/>
    <property type="molecule type" value="Genomic_DNA"/>
</dbReference>
<keyword evidence="1" id="KW-0472">Membrane</keyword>
<feature type="domain" description="DUF4190" evidence="2">
    <location>
        <begin position="32"/>
        <end position="92"/>
    </location>
</feature>
<comment type="caution">
    <text evidence="3">The sequence shown here is derived from an EMBL/GenBank/DDBJ whole genome shotgun (WGS) entry which is preliminary data.</text>
</comment>
<evidence type="ECO:0000259" key="2">
    <source>
        <dbReference type="Pfam" id="PF13828"/>
    </source>
</evidence>
<feature type="transmembrane region" description="Helical" evidence="1">
    <location>
        <begin position="33"/>
        <end position="59"/>
    </location>
</feature>
<keyword evidence="1" id="KW-1133">Transmembrane helix</keyword>
<accession>A0ABV9HC45</accession>
<protein>
    <submittedName>
        <fullName evidence="3">DUF4190 domain-containing protein</fullName>
    </submittedName>
</protein>
<gene>
    <name evidence="3" type="ORF">ACFO6V_05580</name>
</gene>
<evidence type="ECO:0000256" key="1">
    <source>
        <dbReference type="SAM" id="Phobius"/>
    </source>
</evidence>
<dbReference type="Pfam" id="PF13828">
    <property type="entry name" value="DUF4190"/>
    <property type="match status" value="1"/>
</dbReference>
<name>A0ABV9HC45_9MICO</name>
<evidence type="ECO:0000313" key="4">
    <source>
        <dbReference type="Proteomes" id="UP001596011"/>
    </source>
</evidence>
<keyword evidence="4" id="KW-1185">Reference proteome</keyword>
<keyword evidence="1" id="KW-0812">Transmembrane</keyword>
<feature type="transmembrane region" description="Helical" evidence="1">
    <location>
        <begin position="80"/>
        <end position="104"/>
    </location>
</feature>
<dbReference type="InterPro" id="IPR025241">
    <property type="entry name" value="DUF4190"/>
</dbReference>
<evidence type="ECO:0000313" key="3">
    <source>
        <dbReference type="EMBL" id="MFC4627697.1"/>
    </source>
</evidence>
<reference evidence="4" key="1">
    <citation type="journal article" date="2019" name="Int. J. Syst. Evol. Microbiol.">
        <title>The Global Catalogue of Microorganisms (GCM) 10K type strain sequencing project: providing services to taxonomists for standard genome sequencing and annotation.</title>
        <authorList>
            <consortium name="The Broad Institute Genomics Platform"/>
            <consortium name="The Broad Institute Genome Sequencing Center for Infectious Disease"/>
            <person name="Wu L."/>
            <person name="Ma J."/>
        </authorList>
    </citation>
    <scope>NUCLEOTIDE SEQUENCE [LARGE SCALE GENOMIC DNA]</scope>
    <source>
        <strain evidence="4">CCUG 42722</strain>
    </source>
</reference>
<sequence>MTTEATSETTTEATTDLVMPARSAPLPRNNLGAWSLVLGIASVVLLLGVITGIPAIIIGNQGRRAVRAGEADNEGMAMTGVVLGWISLAILAAVIVLVIARFLAGGPDS</sequence>
<organism evidence="3 4">
    <name type="scientific">Promicromonospora alba</name>
    <dbReference type="NCBI Taxonomy" id="1616110"/>
    <lineage>
        <taxon>Bacteria</taxon>
        <taxon>Bacillati</taxon>
        <taxon>Actinomycetota</taxon>
        <taxon>Actinomycetes</taxon>
        <taxon>Micrococcales</taxon>
        <taxon>Promicromonosporaceae</taxon>
        <taxon>Promicromonospora</taxon>
    </lineage>
</organism>
<proteinExistence type="predicted"/>